<evidence type="ECO:0000313" key="2">
    <source>
        <dbReference type="EMBL" id="KAK3518523.1"/>
    </source>
</evidence>
<dbReference type="GO" id="GO:0016706">
    <property type="term" value="F:2-oxoglutarate-dependent dioxygenase activity"/>
    <property type="evidence" value="ECO:0007669"/>
    <property type="project" value="InterPro"/>
</dbReference>
<dbReference type="Pfam" id="PF00078">
    <property type="entry name" value="RVT_1"/>
    <property type="match status" value="1"/>
</dbReference>
<proteinExistence type="predicted"/>
<feature type="domain" description="Reverse transcriptase" evidence="1">
    <location>
        <begin position="1"/>
        <end position="124"/>
    </location>
</feature>
<organism evidence="2 3">
    <name type="scientific">Hemibagrus guttatus</name>
    <dbReference type="NCBI Taxonomy" id="175788"/>
    <lineage>
        <taxon>Eukaryota</taxon>
        <taxon>Metazoa</taxon>
        <taxon>Chordata</taxon>
        <taxon>Craniata</taxon>
        <taxon>Vertebrata</taxon>
        <taxon>Euteleostomi</taxon>
        <taxon>Actinopterygii</taxon>
        <taxon>Neopterygii</taxon>
        <taxon>Teleostei</taxon>
        <taxon>Ostariophysi</taxon>
        <taxon>Siluriformes</taxon>
        <taxon>Bagridae</taxon>
        <taxon>Hemibagrus</taxon>
    </lineage>
</organism>
<protein>
    <recommendedName>
        <fullName evidence="1">Reverse transcriptase domain-containing protein</fullName>
    </recommendedName>
</protein>
<evidence type="ECO:0000259" key="1">
    <source>
        <dbReference type="PROSITE" id="PS50878"/>
    </source>
</evidence>
<dbReference type="InterPro" id="IPR043502">
    <property type="entry name" value="DNA/RNA_pol_sf"/>
</dbReference>
<dbReference type="EMBL" id="JAUCMX010000017">
    <property type="protein sequence ID" value="KAK3518523.1"/>
    <property type="molecule type" value="Genomic_DNA"/>
</dbReference>
<dbReference type="SUPFAM" id="SSF56672">
    <property type="entry name" value="DNA/RNA polymerases"/>
    <property type="match status" value="1"/>
</dbReference>
<gene>
    <name evidence="2" type="ORF">QTP70_001498</name>
</gene>
<dbReference type="PROSITE" id="PS50878">
    <property type="entry name" value="RT_POL"/>
    <property type="match status" value="1"/>
</dbReference>
<keyword evidence="3" id="KW-1185">Reference proteome</keyword>
<dbReference type="InterPro" id="IPR015095">
    <property type="entry name" value="AlkB_hom8_N"/>
</dbReference>
<dbReference type="AlphaFoldDB" id="A0AAE0QDN1"/>
<reference evidence="2" key="1">
    <citation type="submission" date="2023-06" db="EMBL/GenBank/DDBJ databases">
        <title>Male Hemibagrus guttatus genome.</title>
        <authorList>
            <person name="Bian C."/>
        </authorList>
    </citation>
    <scope>NUCLEOTIDE SEQUENCE</scope>
    <source>
        <strain evidence="2">Male_cb2023</strain>
        <tissue evidence="2">Muscle</tissue>
    </source>
</reference>
<name>A0AAE0QDN1_9TELE</name>
<comment type="caution">
    <text evidence="2">The sequence shown here is derived from an EMBL/GenBank/DDBJ whole genome shotgun (WGS) entry which is preliminary data.</text>
</comment>
<dbReference type="PANTHER" id="PTHR33332">
    <property type="entry name" value="REVERSE TRANSCRIPTASE DOMAIN-CONTAINING PROTEIN"/>
    <property type="match status" value="1"/>
</dbReference>
<sequence>MGRHVSASLTLSNGAPQGCVLSPLLYSLYTYDCVAVTNSTTIIKFTDDTVVVGLISDNNETAYLEEIRNLENWCQRNNLLLNISKTKELIVDFSTKQERNYQTPVINKSPVERVDSFRYLGVHITQDLSWSCHINIMVKKARQRLYHLRRLRDFRLPSKVLRNFYSCTIESILTGNIASWFGNSTMQDRRALQRVVRSAERIIHAKLPDLHSIYSKRCWTKARKIMKDLSHPNNGLFSLFRFVGPLWANIKNPVKDWGIFRSCSDYSKVFTEAIIGFIRRLADDTVQKTIIRMFPKQKPWVDKTFHNNLRSLTSA</sequence>
<dbReference type="InterPro" id="IPR000477">
    <property type="entry name" value="RT_dom"/>
</dbReference>
<evidence type="ECO:0000313" key="3">
    <source>
        <dbReference type="Proteomes" id="UP001274896"/>
    </source>
</evidence>
<dbReference type="Pfam" id="PF09004">
    <property type="entry name" value="ALKBH8_N"/>
    <property type="match status" value="1"/>
</dbReference>
<accession>A0AAE0QDN1</accession>
<dbReference type="GO" id="GO:0008168">
    <property type="term" value="F:methyltransferase activity"/>
    <property type="evidence" value="ECO:0007669"/>
    <property type="project" value="InterPro"/>
</dbReference>
<dbReference type="Proteomes" id="UP001274896">
    <property type="component" value="Unassembled WGS sequence"/>
</dbReference>